<dbReference type="Pfam" id="PF00440">
    <property type="entry name" value="TetR_N"/>
    <property type="match status" value="1"/>
</dbReference>
<organism evidence="7 8">
    <name type="scientific">Duganella fentianensis</name>
    <dbReference type="NCBI Taxonomy" id="2692177"/>
    <lineage>
        <taxon>Bacteria</taxon>
        <taxon>Pseudomonadati</taxon>
        <taxon>Pseudomonadota</taxon>
        <taxon>Betaproteobacteria</taxon>
        <taxon>Burkholderiales</taxon>
        <taxon>Oxalobacteraceae</taxon>
        <taxon>Telluria group</taxon>
        <taxon>Duganella</taxon>
    </lineage>
</organism>
<keyword evidence="8" id="KW-1185">Reference proteome</keyword>
<keyword evidence="4" id="KW-0804">Transcription</keyword>
<evidence type="ECO:0000256" key="4">
    <source>
        <dbReference type="ARBA" id="ARBA00023163"/>
    </source>
</evidence>
<keyword evidence="1" id="KW-0678">Repressor</keyword>
<keyword evidence="2" id="KW-0805">Transcription regulation</keyword>
<dbReference type="GO" id="GO:0000976">
    <property type="term" value="F:transcription cis-regulatory region binding"/>
    <property type="evidence" value="ECO:0007669"/>
    <property type="project" value="TreeGrafter"/>
</dbReference>
<dbReference type="Proteomes" id="UP000444316">
    <property type="component" value="Unassembled WGS sequence"/>
</dbReference>
<proteinExistence type="predicted"/>
<evidence type="ECO:0000313" key="7">
    <source>
        <dbReference type="EMBL" id="MYN45878.1"/>
    </source>
</evidence>
<evidence type="ECO:0000256" key="2">
    <source>
        <dbReference type="ARBA" id="ARBA00023015"/>
    </source>
</evidence>
<protein>
    <submittedName>
        <fullName evidence="7">TetR family transcriptional regulator</fullName>
    </submittedName>
</protein>
<dbReference type="InterPro" id="IPR023772">
    <property type="entry name" value="DNA-bd_HTH_TetR-type_CS"/>
</dbReference>
<dbReference type="SUPFAM" id="SSF48498">
    <property type="entry name" value="Tetracyclin repressor-like, C-terminal domain"/>
    <property type="match status" value="1"/>
</dbReference>
<evidence type="ECO:0000313" key="8">
    <source>
        <dbReference type="Proteomes" id="UP000444316"/>
    </source>
</evidence>
<dbReference type="PANTHER" id="PTHR30055:SF200">
    <property type="entry name" value="HTH-TYPE TRANSCRIPTIONAL REPRESSOR BDCR"/>
    <property type="match status" value="1"/>
</dbReference>
<name>A0A845I4J3_9BURK</name>
<feature type="DNA-binding region" description="H-T-H motif" evidence="5">
    <location>
        <begin position="38"/>
        <end position="57"/>
    </location>
</feature>
<dbReference type="PROSITE" id="PS50977">
    <property type="entry name" value="HTH_TETR_2"/>
    <property type="match status" value="1"/>
</dbReference>
<accession>A0A845I4J3</accession>
<dbReference type="InterPro" id="IPR050109">
    <property type="entry name" value="HTH-type_TetR-like_transc_reg"/>
</dbReference>
<dbReference type="SUPFAM" id="SSF46689">
    <property type="entry name" value="Homeodomain-like"/>
    <property type="match status" value="1"/>
</dbReference>
<dbReference type="AlphaFoldDB" id="A0A845I4J3"/>
<sequence length="201" mass="22594">MSIFNKLSFKNQAFKLREHAILDATTSVLSSKGYDLMTMDDVAGAVGISKPSLYKHFKSKEELVGEALIRLLDGALDFMAELDSGLGPLEKLQALLEWALRVRLDGGLPFLPSTSAHVRDMLMRNVKYMMKVLKLNRQLEGLVKQAQQQGLLNPELPSDVILFSYYARTCDPAVEYLQKFSKMSTEDIVSNMLKVCFQGLR</sequence>
<dbReference type="EMBL" id="WWCL01000002">
    <property type="protein sequence ID" value="MYN45878.1"/>
    <property type="molecule type" value="Genomic_DNA"/>
</dbReference>
<dbReference type="PANTHER" id="PTHR30055">
    <property type="entry name" value="HTH-TYPE TRANSCRIPTIONAL REGULATOR RUTR"/>
    <property type="match status" value="1"/>
</dbReference>
<reference evidence="7" key="1">
    <citation type="submission" date="2019-12" db="EMBL/GenBank/DDBJ databases">
        <title>Novel species isolated from a subtropical stream in China.</title>
        <authorList>
            <person name="Lu H."/>
        </authorList>
    </citation>
    <scope>NUCLEOTIDE SEQUENCE [LARGE SCALE GENOMIC DNA]</scope>
    <source>
        <strain evidence="7">FT93W</strain>
    </source>
</reference>
<dbReference type="GO" id="GO:0003700">
    <property type="term" value="F:DNA-binding transcription factor activity"/>
    <property type="evidence" value="ECO:0007669"/>
    <property type="project" value="TreeGrafter"/>
</dbReference>
<dbReference type="Gene3D" id="1.10.357.10">
    <property type="entry name" value="Tetracycline Repressor, domain 2"/>
    <property type="match status" value="1"/>
</dbReference>
<evidence type="ECO:0000256" key="3">
    <source>
        <dbReference type="ARBA" id="ARBA00023125"/>
    </source>
</evidence>
<evidence type="ECO:0000256" key="5">
    <source>
        <dbReference type="PROSITE-ProRule" id="PRU00335"/>
    </source>
</evidence>
<evidence type="ECO:0000259" key="6">
    <source>
        <dbReference type="PROSITE" id="PS50977"/>
    </source>
</evidence>
<dbReference type="InterPro" id="IPR009057">
    <property type="entry name" value="Homeodomain-like_sf"/>
</dbReference>
<dbReference type="PRINTS" id="PR00455">
    <property type="entry name" value="HTHTETR"/>
</dbReference>
<dbReference type="InterPro" id="IPR001647">
    <property type="entry name" value="HTH_TetR"/>
</dbReference>
<dbReference type="PROSITE" id="PS01081">
    <property type="entry name" value="HTH_TETR_1"/>
    <property type="match status" value="1"/>
</dbReference>
<evidence type="ECO:0000256" key="1">
    <source>
        <dbReference type="ARBA" id="ARBA00022491"/>
    </source>
</evidence>
<dbReference type="InterPro" id="IPR036271">
    <property type="entry name" value="Tet_transcr_reg_TetR-rel_C_sf"/>
</dbReference>
<gene>
    <name evidence="7" type="ORF">GTP23_12550</name>
</gene>
<dbReference type="RefSeq" id="WP_161035419.1">
    <property type="nucleotide sequence ID" value="NZ_WWCL01000002.1"/>
</dbReference>
<comment type="caution">
    <text evidence="7">The sequence shown here is derived from an EMBL/GenBank/DDBJ whole genome shotgun (WGS) entry which is preliminary data.</text>
</comment>
<feature type="domain" description="HTH tetR-type" evidence="6">
    <location>
        <begin position="15"/>
        <end position="75"/>
    </location>
</feature>
<keyword evidence="3 5" id="KW-0238">DNA-binding</keyword>